<dbReference type="InterPro" id="IPR036291">
    <property type="entry name" value="NAD(P)-bd_dom_sf"/>
</dbReference>
<dbReference type="Gene3D" id="3.40.50.720">
    <property type="entry name" value="NAD(P)-binding Rossmann-like Domain"/>
    <property type="match status" value="1"/>
</dbReference>
<organism evidence="7 8">
    <name type="scientific">Lunasporangiospora selenospora</name>
    <dbReference type="NCBI Taxonomy" id="979761"/>
    <lineage>
        <taxon>Eukaryota</taxon>
        <taxon>Fungi</taxon>
        <taxon>Fungi incertae sedis</taxon>
        <taxon>Mucoromycota</taxon>
        <taxon>Mortierellomycotina</taxon>
        <taxon>Mortierellomycetes</taxon>
        <taxon>Mortierellales</taxon>
        <taxon>Mortierellaceae</taxon>
        <taxon>Lunasporangiospora</taxon>
    </lineage>
</organism>
<evidence type="ECO:0000256" key="3">
    <source>
        <dbReference type="ARBA" id="ARBA00023027"/>
    </source>
</evidence>
<dbReference type="Proteomes" id="UP000780801">
    <property type="component" value="Unassembled WGS sequence"/>
</dbReference>
<evidence type="ECO:0000259" key="5">
    <source>
        <dbReference type="Pfam" id="PF03446"/>
    </source>
</evidence>
<evidence type="ECO:0000256" key="2">
    <source>
        <dbReference type="ARBA" id="ARBA00023002"/>
    </source>
</evidence>
<evidence type="ECO:0008006" key="9">
    <source>
        <dbReference type="Google" id="ProtNLM"/>
    </source>
</evidence>
<feature type="domain" description="3-hydroxyisobutyrate dehydrogenase-like NAD-binding" evidence="6">
    <location>
        <begin position="179"/>
        <end position="297"/>
    </location>
</feature>
<dbReference type="PANTHER" id="PTHR43580">
    <property type="entry name" value="OXIDOREDUCTASE GLYR1-RELATED"/>
    <property type="match status" value="1"/>
</dbReference>
<dbReference type="InterPro" id="IPR008927">
    <property type="entry name" value="6-PGluconate_DH-like_C_sf"/>
</dbReference>
<keyword evidence="8" id="KW-1185">Reference proteome</keyword>
<dbReference type="EMBL" id="JAABOA010001076">
    <property type="protein sequence ID" value="KAF9582370.1"/>
    <property type="molecule type" value="Genomic_DNA"/>
</dbReference>
<gene>
    <name evidence="7" type="ORF">BGW38_000290</name>
</gene>
<proteinExistence type="inferred from homology"/>
<dbReference type="OrthoDB" id="435038at2759"/>
<dbReference type="SUPFAM" id="SSF48179">
    <property type="entry name" value="6-phosphogluconate dehydrogenase C-terminal domain-like"/>
    <property type="match status" value="1"/>
</dbReference>
<dbReference type="GO" id="GO:0051287">
    <property type="term" value="F:NAD binding"/>
    <property type="evidence" value="ECO:0007669"/>
    <property type="project" value="InterPro"/>
</dbReference>
<keyword evidence="3" id="KW-0520">NAD</keyword>
<evidence type="ECO:0000256" key="4">
    <source>
        <dbReference type="PIRSR" id="PIRSR000103-1"/>
    </source>
</evidence>
<dbReference type="PROSITE" id="PS00895">
    <property type="entry name" value="3_HYDROXYISOBUT_DH"/>
    <property type="match status" value="1"/>
</dbReference>
<evidence type="ECO:0000256" key="1">
    <source>
        <dbReference type="ARBA" id="ARBA00007598"/>
    </source>
</evidence>
<comment type="caution">
    <text evidence="7">The sequence shown here is derived from an EMBL/GenBank/DDBJ whole genome shotgun (WGS) entry which is preliminary data.</text>
</comment>
<dbReference type="PANTHER" id="PTHR43580:SF8">
    <property type="entry name" value="6-PHOSPHOGLUCONATE DEHYDROGENASE NADP-BINDING DOMAIN-CONTAINING PROTEIN-RELATED"/>
    <property type="match status" value="1"/>
</dbReference>
<dbReference type="InterPro" id="IPR015815">
    <property type="entry name" value="HIBADH-related"/>
</dbReference>
<accession>A0A9P6KF42</accession>
<dbReference type="SUPFAM" id="SSF51735">
    <property type="entry name" value="NAD(P)-binding Rossmann-fold domains"/>
    <property type="match status" value="1"/>
</dbReference>
<protein>
    <recommendedName>
        <fullName evidence="9">3-hydroxyisobutyrate dehydrogenase</fullName>
    </recommendedName>
</protein>
<reference evidence="7" key="1">
    <citation type="journal article" date="2020" name="Fungal Divers.">
        <title>Resolving the Mortierellaceae phylogeny through synthesis of multi-gene phylogenetics and phylogenomics.</title>
        <authorList>
            <person name="Vandepol N."/>
            <person name="Liber J."/>
            <person name="Desiro A."/>
            <person name="Na H."/>
            <person name="Kennedy M."/>
            <person name="Barry K."/>
            <person name="Grigoriev I.V."/>
            <person name="Miller A.N."/>
            <person name="O'Donnell K."/>
            <person name="Stajich J.E."/>
            <person name="Bonito G."/>
        </authorList>
    </citation>
    <scope>NUCLEOTIDE SEQUENCE</scope>
    <source>
        <strain evidence="7">KOD1015</strain>
    </source>
</reference>
<keyword evidence="2" id="KW-0560">Oxidoreductase</keyword>
<evidence type="ECO:0000313" key="8">
    <source>
        <dbReference type="Proteomes" id="UP000780801"/>
    </source>
</evidence>
<evidence type="ECO:0000259" key="6">
    <source>
        <dbReference type="Pfam" id="PF14833"/>
    </source>
</evidence>
<dbReference type="Pfam" id="PF03446">
    <property type="entry name" value="NAD_binding_2"/>
    <property type="match status" value="1"/>
</dbReference>
<feature type="domain" description="6-phosphogluconate dehydrogenase NADP-binding" evidence="5">
    <location>
        <begin position="6"/>
        <end position="169"/>
    </location>
</feature>
<dbReference type="InterPro" id="IPR029154">
    <property type="entry name" value="HIBADH-like_NADP-bd"/>
</dbReference>
<dbReference type="Gene3D" id="1.10.1040.10">
    <property type="entry name" value="N-(1-d-carboxylethyl)-l-norvaline Dehydrogenase, domain 2"/>
    <property type="match status" value="1"/>
</dbReference>
<dbReference type="InterPro" id="IPR051265">
    <property type="entry name" value="HIBADH-related_NP60_sf"/>
</dbReference>
<comment type="similarity">
    <text evidence="1">Belongs to the HIBADH-related family. NP60 subfamily.</text>
</comment>
<name>A0A9P6KF42_9FUNG</name>
<sequence length="309" mass="33794">MTPDIKIGFIGLGEMGIHMAANLQTYLVSQSLPSITVWNRTQEKAAPVQALGAHVADTVDELVERSNVIFTCLSNDAVVETMYEQLFALVKRQDSPVTFVDTSTIYPSLPKKLAEDLAQISPMHTYLQCPVFGRPPAAKAAQLVWVASGDAKAIERLNPYFMAMSKSIIDLKTSDVSRGSALKLLGNFFIVGSVELLAEGFNFAERANLDKEAVLTWVRTVFPAPPWIGYSQIIADGSMAKAGGFAADLGLKDVNHMRQLASESGAYLPSADLAQKHLQTVHEKGMGDQDWTAILHVVREMSEPKNREE</sequence>
<evidence type="ECO:0000313" key="7">
    <source>
        <dbReference type="EMBL" id="KAF9582370.1"/>
    </source>
</evidence>
<dbReference type="AlphaFoldDB" id="A0A9P6KF42"/>
<dbReference type="InterPro" id="IPR006115">
    <property type="entry name" value="6PGDH_NADP-bd"/>
</dbReference>
<dbReference type="GO" id="GO:0050661">
    <property type="term" value="F:NADP binding"/>
    <property type="evidence" value="ECO:0007669"/>
    <property type="project" value="InterPro"/>
</dbReference>
<feature type="active site" evidence="4">
    <location>
        <position position="183"/>
    </location>
</feature>
<dbReference type="Pfam" id="PF14833">
    <property type="entry name" value="NAD_binding_11"/>
    <property type="match status" value="1"/>
</dbReference>
<dbReference type="PIRSF" id="PIRSF000103">
    <property type="entry name" value="HIBADH"/>
    <property type="match status" value="1"/>
</dbReference>
<dbReference type="InterPro" id="IPR002204">
    <property type="entry name" value="3-OH-isobutyrate_DH-rel_CS"/>
</dbReference>
<dbReference type="InterPro" id="IPR013328">
    <property type="entry name" value="6PGD_dom2"/>
</dbReference>
<dbReference type="GO" id="GO:0016491">
    <property type="term" value="F:oxidoreductase activity"/>
    <property type="evidence" value="ECO:0007669"/>
    <property type="project" value="UniProtKB-KW"/>
</dbReference>